<evidence type="ECO:0000259" key="2">
    <source>
        <dbReference type="PROSITE" id="PS50004"/>
    </source>
</evidence>
<protein>
    <submittedName>
        <fullName evidence="4">Breakpoint cluster region protein-like</fullName>
    </submittedName>
</protein>
<dbReference type="InterPro" id="IPR000008">
    <property type="entry name" value="C2_dom"/>
</dbReference>
<organism evidence="3 4">
    <name type="scientific">Galeopterus variegatus</name>
    <name type="common">Malayan flying lemur</name>
    <name type="synonym">Cynocephalus variegatus</name>
    <dbReference type="NCBI Taxonomy" id="482537"/>
    <lineage>
        <taxon>Eukaryota</taxon>
        <taxon>Metazoa</taxon>
        <taxon>Chordata</taxon>
        <taxon>Craniata</taxon>
        <taxon>Vertebrata</taxon>
        <taxon>Euteleostomi</taxon>
        <taxon>Mammalia</taxon>
        <taxon>Eutheria</taxon>
        <taxon>Euarchontoglires</taxon>
        <taxon>Dermoptera</taxon>
        <taxon>Cynocephalidae</taxon>
        <taxon>Galeopterus</taxon>
    </lineage>
</organism>
<feature type="non-terminal residue" evidence="4">
    <location>
        <position position="1"/>
    </location>
</feature>
<sequence length="96" mass="11122">LYCTLEVDSFGYFVNKAKTRVYRDTTEPNWNEEFEIELEGSQTLRILCYEKCYNKMKMAKDDGESTDRLMGKGQVQVRLPPSPRVPCPFPFSAQGQ</sequence>
<feature type="compositionally biased region" description="Pro residues" evidence="1">
    <location>
        <begin position="80"/>
        <end position="89"/>
    </location>
</feature>
<feature type="region of interest" description="Disordered" evidence="1">
    <location>
        <begin position="77"/>
        <end position="96"/>
    </location>
</feature>
<feature type="domain" description="C2" evidence="2">
    <location>
        <begin position="1"/>
        <end position="91"/>
    </location>
</feature>
<dbReference type="InterPro" id="IPR035892">
    <property type="entry name" value="C2_domain_sf"/>
</dbReference>
<reference evidence="4" key="1">
    <citation type="submission" date="2025-08" db="UniProtKB">
        <authorList>
            <consortium name="RefSeq"/>
        </authorList>
    </citation>
    <scope>IDENTIFICATION</scope>
</reference>
<dbReference type="PANTHER" id="PTHR23182">
    <property type="entry name" value="BREAKPOINT CLUSTER REGION PROTEIN BCR"/>
    <property type="match status" value="1"/>
</dbReference>
<dbReference type="RefSeq" id="XP_008563426.1">
    <property type="nucleotide sequence ID" value="XM_008565204.1"/>
</dbReference>
<evidence type="ECO:0000313" key="3">
    <source>
        <dbReference type="Proteomes" id="UP000694923"/>
    </source>
</evidence>
<dbReference type="SUPFAM" id="SSF49562">
    <property type="entry name" value="C2 domain (Calcium/lipid-binding domain, CaLB)"/>
    <property type="match status" value="1"/>
</dbReference>
<dbReference type="PANTHER" id="PTHR23182:SF3">
    <property type="entry name" value="BREAKPOINT CLUSTER REGION PROTEIN"/>
    <property type="match status" value="1"/>
</dbReference>
<dbReference type="Pfam" id="PF00168">
    <property type="entry name" value="C2"/>
    <property type="match status" value="1"/>
</dbReference>
<keyword evidence="3" id="KW-1185">Reference proteome</keyword>
<dbReference type="PROSITE" id="PS50004">
    <property type="entry name" value="C2"/>
    <property type="match status" value="1"/>
</dbReference>
<gene>
    <name evidence="4" type="primary">LOC103584084</name>
</gene>
<accession>A0ABM0Q4Y5</accession>
<name>A0ABM0Q4Y5_GALVR</name>
<dbReference type="Proteomes" id="UP000694923">
    <property type="component" value="Unplaced"/>
</dbReference>
<evidence type="ECO:0000256" key="1">
    <source>
        <dbReference type="SAM" id="MobiDB-lite"/>
    </source>
</evidence>
<evidence type="ECO:0000313" key="4">
    <source>
        <dbReference type="RefSeq" id="XP_008563426.1"/>
    </source>
</evidence>
<dbReference type="Gene3D" id="2.60.40.150">
    <property type="entry name" value="C2 domain"/>
    <property type="match status" value="1"/>
</dbReference>
<dbReference type="GeneID" id="103584084"/>
<proteinExistence type="predicted"/>
<dbReference type="InterPro" id="IPR037769">
    <property type="entry name" value="Abr/Bcr"/>
</dbReference>